<reference evidence="2 3" key="1">
    <citation type="submission" date="2023-10" db="EMBL/GenBank/DDBJ databases">
        <title>Draft genome sequence of Xylaria bambusicola isolate GMP-LS, the root and basal stem rot pathogen of sugarcane in Indonesia.</title>
        <authorList>
            <person name="Selvaraj P."/>
            <person name="Muralishankar V."/>
            <person name="Muruganantham S."/>
            <person name="Sp S."/>
            <person name="Haryani S."/>
            <person name="Lau K.J.X."/>
            <person name="Naqvi N.I."/>
        </authorList>
    </citation>
    <scope>NUCLEOTIDE SEQUENCE [LARGE SCALE GENOMIC DNA]</scope>
    <source>
        <strain evidence="2">GMP-LS</strain>
    </source>
</reference>
<dbReference type="InterPro" id="IPR016181">
    <property type="entry name" value="Acyl_CoA_acyltransferase"/>
</dbReference>
<name>A0AAN7UYI9_9PEZI</name>
<dbReference type="PANTHER" id="PTHR42791:SF2">
    <property type="entry name" value="N-ACETYLTRANSFERASE DOMAIN-CONTAINING PROTEIN"/>
    <property type="match status" value="1"/>
</dbReference>
<dbReference type="SUPFAM" id="SSF55729">
    <property type="entry name" value="Acyl-CoA N-acyltransferases (Nat)"/>
    <property type="match status" value="1"/>
</dbReference>
<dbReference type="InterPro" id="IPR052523">
    <property type="entry name" value="Trichothecene_AcTrans"/>
</dbReference>
<dbReference type="AlphaFoldDB" id="A0AAN7UYI9"/>
<evidence type="ECO:0000313" key="3">
    <source>
        <dbReference type="Proteomes" id="UP001305414"/>
    </source>
</evidence>
<dbReference type="Proteomes" id="UP001305414">
    <property type="component" value="Unassembled WGS sequence"/>
</dbReference>
<comment type="caution">
    <text evidence="2">The sequence shown here is derived from an EMBL/GenBank/DDBJ whole genome shotgun (WGS) entry which is preliminary data.</text>
</comment>
<dbReference type="EMBL" id="JAWHQM010000060">
    <property type="protein sequence ID" value="KAK5635988.1"/>
    <property type="molecule type" value="Genomic_DNA"/>
</dbReference>
<dbReference type="GO" id="GO:0016747">
    <property type="term" value="F:acyltransferase activity, transferring groups other than amino-acyl groups"/>
    <property type="evidence" value="ECO:0007669"/>
    <property type="project" value="InterPro"/>
</dbReference>
<evidence type="ECO:0000313" key="2">
    <source>
        <dbReference type="EMBL" id="KAK5635988.1"/>
    </source>
</evidence>
<dbReference type="PROSITE" id="PS51186">
    <property type="entry name" value="GNAT"/>
    <property type="match status" value="1"/>
</dbReference>
<dbReference type="PANTHER" id="PTHR42791">
    <property type="entry name" value="GNAT FAMILY ACETYLTRANSFERASE"/>
    <property type="match status" value="1"/>
</dbReference>
<sequence length="85" mass="9656">MLLGTHLDYRRLGAASMLLKWGQEKAKVEEVVMTLFASPMGYPLYSKVGFTEVDKIHIQVEGDDASVEHLAMVWTDDSRAWKDEL</sequence>
<organism evidence="2 3">
    <name type="scientific">Xylaria bambusicola</name>
    <dbReference type="NCBI Taxonomy" id="326684"/>
    <lineage>
        <taxon>Eukaryota</taxon>
        <taxon>Fungi</taxon>
        <taxon>Dikarya</taxon>
        <taxon>Ascomycota</taxon>
        <taxon>Pezizomycotina</taxon>
        <taxon>Sordariomycetes</taxon>
        <taxon>Xylariomycetidae</taxon>
        <taxon>Xylariales</taxon>
        <taxon>Xylariaceae</taxon>
        <taxon>Xylaria</taxon>
    </lineage>
</organism>
<feature type="domain" description="N-acetyltransferase" evidence="1">
    <location>
        <begin position="1"/>
        <end position="77"/>
    </location>
</feature>
<evidence type="ECO:0000259" key="1">
    <source>
        <dbReference type="PROSITE" id="PS51186"/>
    </source>
</evidence>
<proteinExistence type="predicted"/>
<keyword evidence="3" id="KW-1185">Reference proteome</keyword>
<gene>
    <name evidence="2" type="ORF">RRF57_011700</name>
</gene>
<dbReference type="Gene3D" id="3.40.630.30">
    <property type="match status" value="1"/>
</dbReference>
<dbReference type="InterPro" id="IPR000182">
    <property type="entry name" value="GNAT_dom"/>
</dbReference>
<protein>
    <recommendedName>
        <fullName evidence="1">N-acetyltransferase domain-containing protein</fullName>
    </recommendedName>
</protein>
<accession>A0AAN7UYI9</accession>